<protein>
    <recommendedName>
        <fullName evidence="4">Beta-glucanase</fullName>
        <ecNumber evidence="3">3.2.1.73</ecNumber>
    </recommendedName>
    <alternativeName>
        <fullName evidence="9">1,3-1,4-beta-D-glucan 4-glucanohydrolase</fullName>
    </alternativeName>
    <alternativeName>
        <fullName evidence="8">Endo-beta-1,3-1,4 glucanase</fullName>
    </alternativeName>
    <alternativeName>
        <fullName evidence="7">Lichenase</fullName>
    </alternativeName>
</protein>
<dbReference type="EC" id="3.2.1.73" evidence="3"/>
<dbReference type="SUPFAM" id="SSF63446">
    <property type="entry name" value="Type I dockerin domain"/>
    <property type="match status" value="1"/>
</dbReference>
<evidence type="ECO:0000256" key="9">
    <source>
        <dbReference type="ARBA" id="ARBA00031665"/>
    </source>
</evidence>
<evidence type="ECO:0000256" key="1">
    <source>
        <dbReference type="ARBA" id="ARBA00000481"/>
    </source>
</evidence>
<dbReference type="Pfam" id="PF00722">
    <property type="entry name" value="Glyco_hydro_16"/>
    <property type="match status" value="1"/>
</dbReference>
<proteinExistence type="inferred from homology"/>
<evidence type="ECO:0000256" key="6">
    <source>
        <dbReference type="ARBA" id="ARBA00023295"/>
    </source>
</evidence>
<comment type="similarity">
    <text evidence="2">Belongs to the glycosyl hydrolase 16 family.</text>
</comment>
<dbReference type="PROSITE" id="PS01034">
    <property type="entry name" value="GH16_1"/>
    <property type="match status" value="1"/>
</dbReference>
<keyword evidence="6" id="KW-0326">Glycosidase</keyword>
<evidence type="ECO:0000256" key="5">
    <source>
        <dbReference type="ARBA" id="ARBA00022801"/>
    </source>
</evidence>
<dbReference type="EMBL" id="PDBW01000001">
    <property type="protein sequence ID" value="PFH03314.1"/>
    <property type="molecule type" value="Genomic_DNA"/>
</dbReference>
<dbReference type="NCBIfam" id="NF047856">
    <property type="entry name" value="BGlucanaseBglS"/>
    <property type="match status" value="1"/>
</dbReference>
<dbReference type="InterPro" id="IPR000757">
    <property type="entry name" value="Beta-glucanase-like"/>
</dbReference>
<dbReference type="InterPro" id="IPR044791">
    <property type="entry name" value="Beta-glucanase/XTH"/>
</dbReference>
<comment type="catalytic activity">
    <reaction evidence="1">
        <text>Hydrolysis of (1-&gt;4)-beta-D-glucosidic linkages in beta-D-glucans containing (1-&gt;3)- and (1-&gt;4)-bonds.</text>
        <dbReference type="EC" id="3.2.1.73"/>
    </reaction>
</comment>
<evidence type="ECO:0000256" key="7">
    <source>
        <dbReference type="ARBA" id="ARBA00029722"/>
    </source>
</evidence>
<evidence type="ECO:0000256" key="4">
    <source>
        <dbReference type="ARBA" id="ARBA00014569"/>
    </source>
</evidence>
<reference evidence="13 14" key="1">
    <citation type="submission" date="2017-09" db="EMBL/GenBank/DDBJ databases">
        <title>Evaluation of Pacific Biosciences Sequencing Technology to Finishing C. thermocellum Genome Sequences.</title>
        <authorList>
            <person name="Brown S."/>
        </authorList>
    </citation>
    <scope>NUCLEOTIDE SEQUENCE [LARGE SCALE GENOMIC DNA]</scope>
    <source>
        <strain evidence="13 14">AD2</strain>
    </source>
</reference>
<dbReference type="CDD" id="cd02175">
    <property type="entry name" value="GH16_lichenase"/>
    <property type="match status" value="1"/>
</dbReference>
<comment type="caution">
    <text evidence="13">The sequence shown here is derived from an EMBL/GenBank/DDBJ whole genome shotgun (WGS) entry which is preliminary data.</text>
</comment>
<dbReference type="InterPro" id="IPR018247">
    <property type="entry name" value="EF_Hand_1_Ca_BS"/>
</dbReference>
<evidence type="ECO:0000259" key="11">
    <source>
        <dbReference type="PROSITE" id="PS51762"/>
    </source>
</evidence>
<dbReference type="Proteomes" id="UP000223596">
    <property type="component" value="Unassembled WGS sequence"/>
</dbReference>
<dbReference type="PROSITE" id="PS51762">
    <property type="entry name" value="GH16_2"/>
    <property type="match status" value="1"/>
</dbReference>
<dbReference type="PRINTS" id="PR00737">
    <property type="entry name" value="GLHYDRLASE16"/>
</dbReference>
<evidence type="ECO:0000313" key="13">
    <source>
        <dbReference type="EMBL" id="PFH03314.1"/>
    </source>
</evidence>
<evidence type="ECO:0000256" key="2">
    <source>
        <dbReference type="ARBA" id="ARBA00006865"/>
    </source>
</evidence>
<dbReference type="SMR" id="A0AB36THC9"/>
<dbReference type="GO" id="GO:0042972">
    <property type="term" value="F:licheninase activity"/>
    <property type="evidence" value="ECO:0007669"/>
    <property type="project" value="UniProtKB-EC"/>
</dbReference>
<dbReference type="Gene3D" id="1.10.1330.10">
    <property type="entry name" value="Dockerin domain"/>
    <property type="match status" value="1"/>
</dbReference>
<dbReference type="Pfam" id="PF00404">
    <property type="entry name" value="Dockerin_1"/>
    <property type="match status" value="1"/>
</dbReference>
<dbReference type="InterPro" id="IPR036439">
    <property type="entry name" value="Dockerin_dom_sf"/>
</dbReference>
<feature type="domain" description="GH16" evidence="11">
    <location>
        <begin position="27"/>
        <end position="248"/>
    </location>
</feature>
<dbReference type="PROSITE" id="PS51766">
    <property type="entry name" value="DOCKERIN"/>
    <property type="match status" value="1"/>
</dbReference>
<evidence type="ECO:0000259" key="12">
    <source>
        <dbReference type="PROSITE" id="PS51766"/>
    </source>
</evidence>
<dbReference type="GO" id="GO:0000272">
    <property type="term" value="P:polysaccharide catabolic process"/>
    <property type="evidence" value="ECO:0007669"/>
    <property type="project" value="InterPro"/>
</dbReference>
<dbReference type="PANTHER" id="PTHR31062">
    <property type="entry name" value="XYLOGLUCAN ENDOTRANSGLUCOSYLASE/HYDROLASE PROTEIN 8-RELATED"/>
    <property type="match status" value="1"/>
</dbReference>
<name>A0AB36THC9_ACETH</name>
<dbReference type="SUPFAM" id="SSF49899">
    <property type="entry name" value="Concanavalin A-like lectins/glucanases"/>
    <property type="match status" value="1"/>
</dbReference>
<accession>A0AB36THC9</accession>
<keyword evidence="5" id="KW-0378">Hydrolase</keyword>
<evidence type="ECO:0000313" key="14">
    <source>
        <dbReference type="Proteomes" id="UP000223596"/>
    </source>
</evidence>
<dbReference type="Gene3D" id="2.60.120.200">
    <property type="match status" value="1"/>
</dbReference>
<dbReference type="GeneID" id="35805480"/>
<dbReference type="RefSeq" id="WP_003512300.1">
    <property type="nucleotide sequence ID" value="NZ_CP013828.1"/>
</dbReference>
<dbReference type="InterPro" id="IPR008263">
    <property type="entry name" value="GH16_AS"/>
</dbReference>
<organism evidence="13 14">
    <name type="scientific">Acetivibrio thermocellus AD2</name>
    <dbReference type="NCBI Taxonomy" id="1138384"/>
    <lineage>
        <taxon>Bacteria</taxon>
        <taxon>Bacillati</taxon>
        <taxon>Bacillota</taxon>
        <taxon>Clostridia</taxon>
        <taxon>Eubacteriales</taxon>
        <taxon>Oscillospiraceae</taxon>
        <taxon>Acetivibrio</taxon>
    </lineage>
</organism>
<dbReference type="CDD" id="cd14256">
    <property type="entry name" value="Dockerin_I"/>
    <property type="match status" value="1"/>
</dbReference>
<sequence>MKNRVISLLMASLLLVLSVIVAPFYKAEAATVVNTPFVAVFSNFDSSQWEKADWANGSVFNCVWKPSQVTFSNGKMILTLDREYGGSYPYKSGEYRTKSFFGYGYYEVRMKAAKNVGIVSSFFTYTGPSDNNPWDEIDIEFLGKDTTKVQFNWYKNGVGGNEYLHNLGFDASQDFHTYGFEWRPDYIDFYVDGKKVYRGTRNIPVTPGKIMMNLWPGIGVDEWLGRYDGRTPLQAEYEYVKYYPNGVPQDNPTPTPTIAPSTPTNPNLPLKGDVNGDGHVNSSDYSLFKRYLLRVIDRFPVGDQSVADVNRDGRIDSTDLTMLKRYLIRAIPSL</sequence>
<dbReference type="InterPro" id="IPR016134">
    <property type="entry name" value="Dockerin_dom"/>
</dbReference>
<dbReference type="PROSITE" id="PS00448">
    <property type="entry name" value="CLOS_CELLULOSOME_RPT"/>
    <property type="match status" value="1"/>
</dbReference>
<dbReference type="PROSITE" id="PS00018">
    <property type="entry name" value="EF_HAND_1"/>
    <property type="match status" value="2"/>
</dbReference>
<feature type="active site" description="Proton donor" evidence="10">
    <location>
        <position position="140"/>
    </location>
</feature>
<dbReference type="InterPro" id="IPR013320">
    <property type="entry name" value="ConA-like_dom_sf"/>
</dbReference>
<feature type="active site" description="Nucleophile" evidence="10">
    <location>
        <position position="136"/>
    </location>
</feature>
<dbReference type="InterPro" id="IPR002105">
    <property type="entry name" value="Dockerin_1_rpt"/>
</dbReference>
<evidence type="ECO:0000256" key="3">
    <source>
        <dbReference type="ARBA" id="ARBA00012690"/>
    </source>
</evidence>
<dbReference type="AlphaFoldDB" id="A0AB36THC9"/>
<feature type="domain" description="Dockerin" evidence="12">
    <location>
        <begin position="267"/>
        <end position="334"/>
    </location>
</feature>
<evidence type="ECO:0000256" key="10">
    <source>
        <dbReference type="PIRSR" id="PIRSR608264-1"/>
    </source>
</evidence>
<gene>
    <name evidence="13" type="ORF">M972_112119</name>
</gene>
<dbReference type="InterPro" id="IPR008264">
    <property type="entry name" value="Beta_glucanase"/>
</dbReference>
<evidence type="ECO:0000256" key="8">
    <source>
        <dbReference type="ARBA" id="ARBA00029771"/>
    </source>
</evidence>